<dbReference type="EMBL" id="VICG01000015">
    <property type="protein sequence ID" value="KAA8564747.1"/>
    <property type="molecule type" value="Genomic_DNA"/>
</dbReference>
<keyword evidence="2" id="KW-0539">Nucleus</keyword>
<dbReference type="InterPro" id="IPR050936">
    <property type="entry name" value="AP-1-like"/>
</dbReference>
<dbReference type="GO" id="GO:0001228">
    <property type="term" value="F:DNA-binding transcription activator activity, RNA polymerase II-specific"/>
    <property type="evidence" value="ECO:0007669"/>
    <property type="project" value="TreeGrafter"/>
</dbReference>
<feature type="compositionally biased region" description="Polar residues" evidence="3">
    <location>
        <begin position="168"/>
        <end position="186"/>
    </location>
</feature>
<evidence type="ECO:0000256" key="1">
    <source>
        <dbReference type="ARBA" id="ARBA00004123"/>
    </source>
</evidence>
<keyword evidence="5" id="KW-1185">Reference proteome</keyword>
<name>A0A5M9J7E5_MONFR</name>
<feature type="region of interest" description="Disordered" evidence="3">
    <location>
        <begin position="136"/>
        <end position="187"/>
    </location>
</feature>
<dbReference type="PANTHER" id="PTHR40621:SF6">
    <property type="entry name" value="AP-1-LIKE TRANSCRIPTION FACTOR YAP1-RELATED"/>
    <property type="match status" value="1"/>
</dbReference>
<dbReference type="PANTHER" id="PTHR40621">
    <property type="entry name" value="TRANSCRIPTION FACTOR KAPC-RELATED"/>
    <property type="match status" value="1"/>
</dbReference>
<feature type="compositionally biased region" description="Polar residues" evidence="3">
    <location>
        <begin position="212"/>
        <end position="262"/>
    </location>
</feature>
<feature type="compositionally biased region" description="Basic and acidic residues" evidence="3">
    <location>
        <begin position="153"/>
        <end position="167"/>
    </location>
</feature>
<comment type="caution">
    <text evidence="4">The sequence shown here is derived from an EMBL/GenBank/DDBJ whole genome shotgun (WGS) entry which is preliminary data.</text>
</comment>
<evidence type="ECO:0000313" key="4">
    <source>
        <dbReference type="EMBL" id="KAA8564747.1"/>
    </source>
</evidence>
<evidence type="ECO:0000256" key="3">
    <source>
        <dbReference type="SAM" id="MobiDB-lite"/>
    </source>
</evidence>
<organism evidence="4 5">
    <name type="scientific">Monilinia fructicola</name>
    <name type="common">Brown rot fungus</name>
    <name type="synonym">Ciboria fructicola</name>
    <dbReference type="NCBI Taxonomy" id="38448"/>
    <lineage>
        <taxon>Eukaryota</taxon>
        <taxon>Fungi</taxon>
        <taxon>Dikarya</taxon>
        <taxon>Ascomycota</taxon>
        <taxon>Pezizomycotina</taxon>
        <taxon>Leotiomycetes</taxon>
        <taxon>Helotiales</taxon>
        <taxon>Sclerotiniaceae</taxon>
        <taxon>Monilinia</taxon>
    </lineage>
</organism>
<comment type="subcellular location">
    <subcellularLocation>
        <location evidence="1">Nucleus</location>
    </subcellularLocation>
</comment>
<evidence type="ECO:0008006" key="6">
    <source>
        <dbReference type="Google" id="ProtNLM"/>
    </source>
</evidence>
<dbReference type="GO" id="GO:0090575">
    <property type="term" value="C:RNA polymerase II transcription regulator complex"/>
    <property type="evidence" value="ECO:0007669"/>
    <property type="project" value="TreeGrafter"/>
</dbReference>
<dbReference type="AlphaFoldDB" id="A0A5M9J7E5"/>
<protein>
    <recommendedName>
        <fullName evidence="6">BZIP domain-containing protein</fullName>
    </recommendedName>
</protein>
<proteinExistence type="predicted"/>
<evidence type="ECO:0000256" key="2">
    <source>
        <dbReference type="ARBA" id="ARBA00023242"/>
    </source>
</evidence>
<sequence>MLVNPAGALGIQAFSTVELVKVDLEIKLSTVSDRSQRTFPVLVVLRQGGHRRLFAYSSICFLKTFNCSTDQRISFLRYLGISYSSQSSANYATMASLSPDNYDYSNKSDKGDYASGQSEGGKSPLSMSLGFLKNLTEKKSTRVDGQTPKRRGPKPDSKPALTRRQELNRQAQRTHPASLKASSLSQKENRQLKQLLAQHGIQWNGSGGVDEFTNNPSIGYRSSDSQTGSYAPGSTTFSPPPLSQSSHSNPNSAHYDNGSPQMGGSHGGYNVNSRNMAQQQAQGVDYDQAGIDFVLTLERPCMDHMQFLIERSSDGDGEFFTGHALMASCPPEADMDMHPNIPFGHCMPHNHNNAADAADGGAIKQKTWDLSKSDLANLLDLSKRLDLNGEITPVMAWGMVLGHPRFSELKEVDFKSMSEELLPKVRCYGFGAALEEFEMIYNNNPDMGKDDSAMNPLNDSILTGAHSHDVLNGIPISIAVLSTKMENAINLHDRYLI</sequence>
<dbReference type="VEuPathDB" id="FungiDB:MFRU_013g02480"/>
<accession>A0A5M9J7E5</accession>
<evidence type="ECO:0000313" key="5">
    <source>
        <dbReference type="Proteomes" id="UP000322873"/>
    </source>
</evidence>
<reference evidence="4 5" key="1">
    <citation type="submission" date="2019-06" db="EMBL/GenBank/DDBJ databases">
        <title>Genome Sequence of the Brown Rot Fungal Pathogen Monilinia fructicola.</title>
        <authorList>
            <person name="De Miccolis Angelini R.M."/>
            <person name="Landi L."/>
            <person name="Abate D."/>
            <person name="Pollastro S."/>
            <person name="Romanazzi G."/>
            <person name="Faretra F."/>
        </authorList>
    </citation>
    <scope>NUCLEOTIDE SEQUENCE [LARGE SCALE GENOMIC DNA]</scope>
    <source>
        <strain evidence="4 5">Mfrc123</strain>
    </source>
</reference>
<dbReference type="Proteomes" id="UP000322873">
    <property type="component" value="Unassembled WGS sequence"/>
</dbReference>
<gene>
    <name evidence="4" type="ORF">EYC84_011635</name>
</gene>
<feature type="region of interest" description="Disordered" evidence="3">
    <location>
        <begin position="203"/>
        <end position="272"/>
    </location>
</feature>
<dbReference type="GO" id="GO:0000976">
    <property type="term" value="F:transcription cis-regulatory region binding"/>
    <property type="evidence" value="ECO:0007669"/>
    <property type="project" value="InterPro"/>
</dbReference>